<comment type="caution">
    <text evidence="1">The sequence shown here is derived from an EMBL/GenBank/DDBJ whole genome shotgun (WGS) entry which is preliminary data.</text>
</comment>
<organism evidence="1 2">
    <name type="scientific">Fusarium ambrosium</name>
    <dbReference type="NCBI Taxonomy" id="131363"/>
    <lineage>
        <taxon>Eukaryota</taxon>
        <taxon>Fungi</taxon>
        <taxon>Dikarya</taxon>
        <taxon>Ascomycota</taxon>
        <taxon>Pezizomycotina</taxon>
        <taxon>Sordariomycetes</taxon>
        <taxon>Hypocreomycetidae</taxon>
        <taxon>Hypocreales</taxon>
        <taxon>Nectriaceae</taxon>
        <taxon>Fusarium</taxon>
        <taxon>Fusarium solani species complex</taxon>
    </lineage>
</organism>
<dbReference type="EMBL" id="NIZV01000324">
    <property type="protein sequence ID" value="RSL94274.1"/>
    <property type="molecule type" value="Genomic_DNA"/>
</dbReference>
<proteinExistence type="predicted"/>
<dbReference type="Proteomes" id="UP000288429">
    <property type="component" value="Unassembled WGS sequence"/>
</dbReference>
<evidence type="ECO:0000313" key="1">
    <source>
        <dbReference type="EMBL" id="RSL94274.1"/>
    </source>
</evidence>
<keyword evidence="2" id="KW-1185">Reference proteome</keyword>
<reference evidence="1 2" key="1">
    <citation type="submission" date="2017-06" db="EMBL/GenBank/DDBJ databases">
        <title>Cmopartive genomic analysis of Ambrosia Fusariam Clade fungi.</title>
        <authorList>
            <person name="Stajich J.E."/>
            <person name="Carrillo J."/>
            <person name="Kijimoto T."/>
            <person name="Eskalen A."/>
            <person name="O'Donnell K."/>
            <person name="Kasson M."/>
        </authorList>
    </citation>
    <scope>NUCLEOTIDE SEQUENCE [LARGE SCALE GENOMIC DNA]</scope>
    <source>
        <strain evidence="1 2">NRRL 20438</strain>
    </source>
</reference>
<dbReference type="AlphaFoldDB" id="A0A428SWV7"/>
<gene>
    <name evidence="1" type="ORF">CDV31_014373</name>
</gene>
<feature type="non-terminal residue" evidence="1">
    <location>
        <position position="1"/>
    </location>
</feature>
<sequence length="51" mass="6082">ILSLVSFLVLQREYHIPRTYSPARLFLLLSPFSTSLVSRRDWDADSLRCRW</sequence>
<name>A0A428SWV7_9HYPO</name>
<evidence type="ECO:0000313" key="2">
    <source>
        <dbReference type="Proteomes" id="UP000288429"/>
    </source>
</evidence>
<accession>A0A428SWV7</accession>
<protein>
    <submittedName>
        <fullName evidence="1">Uncharacterized protein</fullName>
    </submittedName>
</protein>